<evidence type="ECO:0000259" key="2">
    <source>
        <dbReference type="PROSITE" id="PS50883"/>
    </source>
</evidence>
<dbReference type="InterPro" id="IPR043128">
    <property type="entry name" value="Rev_trsase/Diguanyl_cyclase"/>
</dbReference>
<feature type="transmembrane region" description="Helical" evidence="1">
    <location>
        <begin position="116"/>
        <end position="138"/>
    </location>
</feature>
<keyword evidence="5" id="KW-1185">Reference proteome</keyword>
<evidence type="ECO:0000313" key="4">
    <source>
        <dbReference type="EMBL" id="PQJ53074.1"/>
    </source>
</evidence>
<accession>A0A2S7USX3</accession>
<evidence type="ECO:0000259" key="3">
    <source>
        <dbReference type="PROSITE" id="PS50887"/>
    </source>
</evidence>
<dbReference type="InterPro" id="IPR050706">
    <property type="entry name" value="Cyclic-di-GMP_PDE-like"/>
</dbReference>
<dbReference type="InterPro" id="IPR029787">
    <property type="entry name" value="Nucleotide_cyclase"/>
</dbReference>
<keyword evidence="1" id="KW-0812">Transmembrane</keyword>
<dbReference type="PANTHER" id="PTHR33121:SF32">
    <property type="entry name" value="RNASE E SPECIFICITY FACTOR CSRD"/>
    <property type="match status" value="1"/>
</dbReference>
<dbReference type="SUPFAM" id="SSF55073">
    <property type="entry name" value="Nucleotide cyclase"/>
    <property type="match status" value="1"/>
</dbReference>
<evidence type="ECO:0000313" key="5">
    <source>
        <dbReference type="Proteomes" id="UP000239007"/>
    </source>
</evidence>
<dbReference type="Pfam" id="PF00563">
    <property type="entry name" value="EAL"/>
    <property type="match status" value="1"/>
</dbReference>
<proteinExistence type="predicted"/>
<dbReference type="AlphaFoldDB" id="A0A2S7USX3"/>
<feature type="domain" description="EAL" evidence="2">
    <location>
        <begin position="377"/>
        <end position="625"/>
    </location>
</feature>
<dbReference type="InterPro" id="IPR035919">
    <property type="entry name" value="EAL_sf"/>
</dbReference>
<reference evidence="4 5" key="1">
    <citation type="submission" date="2016-12" db="EMBL/GenBank/DDBJ databases">
        <title>Diversity of luminous bacteria.</title>
        <authorList>
            <person name="Yoshizawa S."/>
            <person name="Kogure K."/>
        </authorList>
    </citation>
    <scope>NUCLEOTIDE SEQUENCE [LARGE SCALE GENOMIC DNA]</scope>
    <source>
        <strain evidence="4 5">SA4-48</strain>
    </source>
</reference>
<dbReference type="GO" id="GO:0071111">
    <property type="term" value="F:cyclic-guanylate-specific phosphodiesterase activity"/>
    <property type="evidence" value="ECO:0007669"/>
    <property type="project" value="InterPro"/>
</dbReference>
<dbReference type="OrthoDB" id="5894408at2"/>
<keyword evidence="1" id="KW-0472">Membrane</keyword>
<feature type="transmembrane region" description="Helical" evidence="1">
    <location>
        <begin position="12"/>
        <end position="31"/>
    </location>
</feature>
<evidence type="ECO:0008006" key="6">
    <source>
        <dbReference type="Google" id="ProtNLM"/>
    </source>
</evidence>
<dbReference type="CDD" id="cd01948">
    <property type="entry name" value="EAL"/>
    <property type="match status" value="1"/>
</dbReference>
<dbReference type="InterPro" id="IPR001633">
    <property type="entry name" value="EAL_dom"/>
</dbReference>
<dbReference type="SMART" id="SM00267">
    <property type="entry name" value="GGDEF"/>
    <property type="match status" value="1"/>
</dbReference>
<dbReference type="SMART" id="SM00052">
    <property type="entry name" value="EAL"/>
    <property type="match status" value="1"/>
</dbReference>
<dbReference type="PROSITE" id="PS50883">
    <property type="entry name" value="EAL"/>
    <property type="match status" value="1"/>
</dbReference>
<dbReference type="Gene3D" id="3.20.20.450">
    <property type="entry name" value="EAL domain"/>
    <property type="match status" value="1"/>
</dbReference>
<dbReference type="Gene3D" id="3.30.70.270">
    <property type="match status" value="1"/>
</dbReference>
<gene>
    <name evidence="4" type="ORF">BTO11_04980</name>
</gene>
<dbReference type="RefSeq" id="WP_105051548.1">
    <property type="nucleotide sequence ID" value="NZ_BSNH01000016.1"/>
</dbReference>
<comment type="caution">
    <text evidence="4">The sequence shown here is derived from an EMBL/GenBank/DDBJ whole genome shotgun (WGS) entry which is preliminary data.</text>
</comment>
<dbReference type="InterPro" id="IPR000160">
    <property type="entry name" value="GGDEF_dom"/>
</dbReference>
<keyword evidence="1" id="KW-1133">Transmembrane helix</keyword>
<organism evidence="4 5">
    <name type="scientific">Psychrosphaera saromensis</name>
    <dbReference type="NCBI Taxonomy" id="716813"/>
    <lineage>
        <taxon>Bacteria</taxon>
        <taxon>Pseudomonadati</taxon>
        <taxon>Pseudomonadota</taxon>
        <taxon>Gammaproteobacteria</taxon>
        <taxon>Alteromonadales</taxon>
        <taxon>Pseudoalteromonadaceae</taxon>
        <taxon>Psychrosphaera</taxon>
    </lineage>
</organism>
<dbReference type="NCBIfam" id="TIGR00254">
    <property type="entry name" value="GGDEF"/>
    <property type="match status" value="1"/>
</dbReference>
<protein>
    <recommendedName>
        <fullName evidence="6">GGDEF domain-containing protein</fullName>
    </recommendedName>
</protein>
<dbReference type="Proteomes" id="UP000239007">
    <property type="component" value="Unassembled WGS sequence"/>
</dbReference>
<dbReference type="PANTHER" id="PTHR33121">
    <property type="entry name" value="CYCLIC DI-GMP PHOSPHODIESTERASE PDEF"/>
    <property type="match status" value="1"/>
</dbReference>
<dbReference type="EMBL" id="MSCH01000003">
    <property type="protein sequence ID" value="PQJ53074.1"/>
    <property type="molecule type" value="Genomic_DNA"/>
</dbReference>
<dbReference type="SUPFAM" id="SSF141868">
    <property type="entry name" value="EAL domain-like"/>
    <property type="match status" value="1"/>
</dbReference>
<evidence type="ECO:0000256" key="1">
    <source>
        <dbReference type="SAM" id="Phobius"/>
    </source>
</evidence>
<dbReference type="Pfam" id="PF00990">
    <property type="entry name" value="GGDEF"/>
    <property type="match status" value="1"/>
</dbReference>
<feature type="domain" description="GGDEF" evidence="3">
    <location>
        <begin position="233"/>
        <end position="366"/>
    </location>
</feature>
<name>A0A2S7USX3_9GAMM</name>
<dbReference type="PROSITE" id="PS50887">
    <property type="entry name" value="GGDEF"/>
    <property type="match status" value="1"/>
</dbReference>
<sequence>MQFSRILLDLITRHITVLICVVFILINGMFYSAAKHDHVSQINAQLQYTQQIIELALPLDIIKPLSPVILEWQLINTAGYTKKRKIFGKSWNAASTKLPVSGGHIFLVHKSMLSAYFIQFFIVNLILFLTIFIILIVAHLNLHKHWKVLIQLEAWANRYDKNEDFKFYLTNKSYNLVNTIRNVIQAKNEAQKSGNKADHYIRSQTFLDNHTGLGNRLYFEHRLDSVLQEEDKVYGAVLIIQFEMLDTIRDRDGKHAVALILQQYSEILKQYVDDTAQSVVSRISPNDFAILLPYVDGNEVERIALSILRMSQKVKLPDYIDTNVICHIGVDMYDREDTTFKILAEADMALRAAQLHGPSGWFMYDSGQLPASEIKGSVRWRTAIQSALDNDDFVLLFQPVIGVDMRVHHHEVLARMQGSDDELINAKVFFPMAKKCGLIPLIDRQVLLSVVGAMEKGNLTPISINIHIDSWLNKDFCNWLIEFLKVNTELAKYFIFEISEFELAQNAKQLSSMFAAVRRFQVQFMIDQVGLYVLDTGYLDYLDVNYLKLHQSLVNQIQARPENQMFIRSLQNVVADKKIMIFATGVESEQEITTLERLGINGVQGHFVKRPSEKIESENKAINIDGDSLDL</sequence>